<dbReference type="PANTHER" id="PTHR43317">
    <property type="entry name" value="THERMOSPERMINE SYNTHASE ACAULIS5"/>
    <property type="match status" value="1"/>
</dbReference>
<accession>A0A2Z2NJV2</accession>
<dbReference type="AlphaFoldDB" id="A0A2Z2NJV2"/>
<dbReference type="InterPro" id="IPR029063">
    <property type="entry name" value="SAM-dependent_MTases_sf"/>
</dbReference>
<keyword evidence="1" id="KW-0620">Polyamine biosynthesis</keyword>
<dbReference type="GO" id="GO:0004766">
    <property type="term" value="F:spermidine synthase activity"/>
    <property type="evidence" value="ECO:0007669"/>
    <property type="project" value="UniProtKB-EC"/>
</dbReference>
<organism evidence="2 3">
    <name type="scientific">Granulosicoccus antarcticus IMCC3135</name>
    <dbReference type="NCBI Taxonomy" id="1192854"/>
    <lineage>
        <taxon>Bacteria</taxon>
        <taxon>Pseudomonadati</taxon>
        <taxon>Pseudomonadota</taxon>
        <taxon>Gammaproteobacteria</taxon>
        <taxon>Chromatiales</taxon>
        <taxon>Granulosicoccaceae</taxon>
        <taxon>Granulosicoccus</taxon>
    </lineage>
</organism>
<dbReference type="CDD" id="cd02440">
    <property type="entry name" value="AdoMet_MTases"/>
    <property type="match status" value="1"/>
</dbReference>
<dbReference type="Proteomes" id="UP000250079">
    <property type="component" value="Chromosome"/>
</dbReference>
<evidence type="ECO:0000256" key="1">
    <source>
        <dbReference type="ARBA" id="ARBA00023115"/>
    </source>
</evidence>
<sequence length="246" mass="27849">MTLLWEHKTPDTHYSVRQSGASIRLYSNRVFHSQWNPDKPFAGGVWDCLSLPVLYRPVTETRRILLLGVGGGAVIRQLQSICEFAELSAVEIDAQHLDIATRWFGVTDDRVELIHADAIEWLANYSGEPYDLIIDDLFGHSEGEPLRACPLTSNWVEQLRSNLTAKGLLIVNCVTAHELKQALPVFSDSGLRHGFRWTLPAYENAIGVLSQESLQARQWSRQLEDTGLDNATQRQARATIRRPLRY</sequence>
<protein>
    <submittedName>
        <fullName evidence="2">Polyamine aminopropyltransferase</fullName>
        <ecNumber evidence="2">2.5.1.16</ecNumber>
    </submittedName>
</protein>
<evidence type="ECO:0000313" key="3">
    <source>
        <dbReference type="Proteomes" id="UP000250079"/>
    </source>
</evidence>
<gene>
    <name evidence="2" type="primary">speE_1</name>
    <name evidence="2" type="ORF">IMCC3135_06430</name>
</gene>
<keyword evidence="3" id="KW-1185">Reference proteome</keyword>
<dbReference type="Pfam" id="PF01564">
    <property type="entry name" value="Spermine_synth"/>
    <property type="match status" value="1"/>
</dbReference>
<dbReference type="Gene3D" id="3.40.50.150">
    <property type="entry name" value="Vaccinia Virus protein VP39"/>
    <property type="match status" value="1"/>
</dbReference>
<name>A0A2Z2NJV2_9GAMM</name>
<dbReference type="PANTHER" id="PTHR43317:SF1">
    <property type="entry name" value="THERMOSPERMINE SYNTHASE ACAULIS5"/>
    <property type="match status" value="1"/>
</dbReference>
<reference evidence="2 3" key="1">
    <citation type="submission" date="2016-12" db="EMBL/GenBank/DDBJ databases">
        <authorList>
            <person name="Song W.-J."/>
            <person name="Kurnit D.M."/>
        </authorList>
    </citation>
    <scope>NUCLEOTIDE SEQUENCE [LARGE SCALE GENOMIC DNA]</scope>
    <source>
        <strain evidence="2 3">IMCC3135</strain>
    </source>
</reference>
<dbReference type="OrthoDB" id="191025at2"/>
<dbReference type="GO" id="GO:0006596">
    <property type="term" value="P:polyamine biosynthetic process"/>
    <property type="evidence" value="ECO:0007669"/>
    <property type="project" value="UniProtKB-KW"/>
</dbReference>
<keyword evidence="2" id="KW-0808">Transferase</keyword>
<proteinExistence type="predicted"/>
<dbReference type="KEGG" id="gai:IMCC3135_06430"/>
<dbReference type="SUPFAM" id="SSF53335">
    <property type="entry name" value="S-adenosyl-L-methionine-dependent methyltransferases"/>
    <property type="match status" value="1"/>
</dbReference>
<dbReference type="EMBL" id="CP018632">
    <property type="protein sequence ID" value="ASJ71393.1"/>
    <property type="molecule type" value="Genomic_DNA"/>
</dbReference>
<dbReference type="EC" id="2.5.1.16" evidence="2"/>
<evidence type="ECO:0000313" key="2">
    <source>
        <dbReference type="EMBL" id="ASJ71393.1"/>
    </source>
</evidence>